<dbReference type="InterPro" id="IPR009579">
    <property type="entry name" value="DUF1192"/>
</dbReference>
<dbReference type="AlphaFoldDB" id="A0A839SS51"/>
<accession>A0A839SS51</accession>
<reference evidence="2 3" key="1">
    <citation type="submission" date="2020-08" db="EMBL/GenBank/DDBJ databases">
        <title>Genomic Encyclopedia of Type Strains, Phase III (KMG-III): the genomes of soil and plant-associated and newly described type strains.</title>
        <authorList>
            <person name="Whitman W."/>
        </authorList>
    </citation>
    <scope>NUCLEOTIDE SEQUENCE [LARGE SCALE GENOMIC DNA]</scope>
    <source>
        <strain evidence="2 3">CECT 8803</strain>
    </source>
</reference>
<dbReference type="EMBL" id="JACHXA010000003">
    <property type="protein sequence ID" value="MBB3065302.1"/>
    <property type="molecule type" value="Genomic_DNA"/>
</dbReference>
<comment type="caution">
    <text evidence="2">The sequence shown here is derived from an EMBL/GenBank/DDBJ whole genome shotgun (WGS) entry which is preliminary data.</text>
</comment>
<dbReference type="RefSeq" id="WP_183416109.1">
    <property type="nucleotide sequence ID" value="NZ_JACHXA010000003.1"/>
</dbReference>
<name>A0A839SS51_9PROT</name>
<evidence type="ECO:0000256" key="1">
    <source>
        <dbReference type="SAM" id="Coils"/>
    </source>
</evidence>
<organism evidence="2 3">
    <name type="scientific">Limibacillus halophilus</name>
    <dbReference type="NCBI Taxonomy" id="1579333"/>
    <lineage>
        <taxon>Bacteria</taxon>
        <taxon>Pseudomonadati</taxon>
        <taxon>Pseudomonadota</taxon>
        <taxon>Alphaproteobacteria</taxon>
        <taxon>Rhodospirillales</taxon>
        <taxon>Rhodovibrionaceae</taxon>
        <taxon>Limibacillus</taxon>
    </lineage>
</organism>
<keyword evidence="3" id="KW-1185">Reference proteome</keyword>
<gene>
    <name evidence="2" type="ORF">FHR98_001581</name>
</gene>
<dbReference type="Pfam" id="PF06698">
    <property type="entry name" value="DUF1192"/>
    <property type="match status" value="1"/>
</dbReference>
<evidence type="ECO:0000313" key="2">
    <source>
        <dbReference type="EMBL" id="MBB3065302.1"/>
    </source>
</evidence>
<keyword evidence="1" id="KW-0175">Coiled coil</keyword>
<dbReference type="Proteomes" id="UP000581135">
    <property type="component" value="Unassembled WGS sequence"/>
</dbReference>
<sequence>MDSDDLEPRAKKAILKDLEIMGVAELEDYIAGLRSEIERAQAVIDRKQSHRGTAESLFKS</sequence>
<feature type="coiled-coil region" evidence="1">
    <location>
        <begin position="23"/>
        <end position="50"/>
    </location>
</feature>
<proteinExistence type="predicted"/>
<protein>
    <submittedName>
        <fullName evidence="2">Uncharacterized small protein (DUF1192 family)</fullName>
    </submittedName>
</protein>
<evidence type="ECO:0000313" key="3">
    <source>
        <dbReference type="Proteomes" id="UP000581135"/>
    </source>
</evidence>